<sequence length="273" mass="32685">MEYNFPSYQDLFKVTKRRLNGLKGHASKRTGKLTDQDAFMFMIIGNINLRFNTICMLLESNNYDGIFVLQRSIFELQIAFEAYMKAHKKEEFLKLYSKKSNFETVNKWQKLIKRSNEDQADIFTQEDQEKIKDWKSNIIEDLDIPNNRDRMKLWYELATNKSVKELSYEYLSALDYFISYDEPSNWVHPQRLEENIDIDFNNTLNLDYMIMLVGMLRRDIRWIIEDMTKIAKHVGLAQSDLLYKHLENLVLFDKKLLEIAMDINRNKEENKDI</sequence>
<protein>
    <submittedName>
        <fullName evidence="1">Uncharacterized protein</fullName>
    </submittedName>
</protein>
<dbReference type="EMBL" id="JABCAG010000062">
    <property type="protein sequence ID" value="NMP59575.1"/>
    <property type="molecule type" value="Genomic_DNA"/>
</dbReference>
<evidence type="ECO:0000313" key="1">
    <source>
        <dbReference type="EMBL" id="NMP59575.1"/>
    </source>
</evidence>
<accession>A0A848MZY2</accession>
<dbReference type="Proteomes" id="UP000557857">
    <property type="component" value="Unassembled WGS sequence"/>
</dbReference>
<gene>
    <name evidence="1" type="ORF">HI921_14095</name>
</gene>
<evidence type="ECO:0000313" key="2">
    <source>
        <dbReference type="Proteomes" id="UP000557857"/>
    </source>
</evidence>
<dbReference type="InterPro" id="IPR043733">
    <property type="entry name" value="DUF5677"/>
</dbReference>
<comment type="caution">
    <text evidence="1">The sequence shown here is derived from an EMBL/GenBank/DDBJ whole genome shotgun (WGS) entry which is preliminary data.</text>
</comment>
<dbReference type="RefSeq" id="WP_169059111.1">
    <property type="nucleotide sequence ID" value="NZ_JABCAG010000062.1"/>
</dbReference>
<dbReference type="Pfam" id="PF18928">
    <property type="entry name" value="DUF5677"/>
    <property type="match status" value="1"/>
</dbReference>
<proteinExistence type="predicted"/>
<reference evidence="1 2" key="1">
    <citation type="submission" date="2020-04" db="EMBL/GenBank/DDBJ databases">
        <authorList>
            <person name="Abaymova A."/>
            <person name="Teymurazov M."/>
            <person name="Tazyna O."/>
            <person name="Chatushin Y."/>
            <person name="Svetoch E."/>
            <person name="Pereligyn V."/>
            <person name="Pohylenko V."/>
            <person name="Platonov M."/>
            <person name="Kartsev N."/>
            <person name="Skryabin Y."/>
            <person name="Sizova A."/>
            <person name="Solomentsev V."/>
            <person name="Kislichkina A."/>
            <person name="Bogun A."/>
        </authorList>
    </citation>
    <scope>NUCLEOTIDE SEQUENCE [LARGE SCALE GENOMIC DNA]</scope>
    <source>
        <strain evidence="2">SCPM-O-B-8398 (E28)</strain>
    </source>
</reference>
<name>A0A848MZY2_ENTMU</name>
<organism evidence="1 2">
    <name type="scientific">Enterococcus mundtii</name>
    <dbReference type="NCBI Taxonomy" id="53346"/>
    <lineage>
        <taxon>Bacteria</taxon>
        <taxon>Bacillati</taxon>
        <taxon>Bacillota</taxon>
        <taxon>Bacilli</taxon>
        <taxon>Lactobacillales</taxon>
        <taxon>Enterococcaceae</taxon>
        <taxon>Enterococcus</taxon>
    </lineage>
</organism>
<dbReference type="AlphaFoldDB" id="A0A848MZY2"/>